<dbReference type="PANTHER" id="PTHR35004:SF6">
    <property type="entry name" value="TRANSPOSASE"/>
    <property type="match status" value="1"/>
</dbReference>
<evidence type="ECO:0000313" key="2">
    <source>
        <dbReference type="EMBL" id="OGI59562.1"/>
    </source>
</evidence>
<dbReference type="Gene3D" id="3.30.420.10">
    <property type="entry name" value="Ribonuclease H-like superfamily/Ribonuclease H"/>
    <property type="match status" value="1"/>
</dbReference>
<dbReference type="InterPro" id="IPR036397">
    <property type="entry name" value="RNaseH_sf"/>
</dbReference>
<dbReference type="GO" id="GO:0003676">
    <property type="term" value="F:nucleic acid binding"/>
    <property type="evidence" value="ECO:0007669"/>
    <property type="project" value="InterPro"/>
</dbReference>
<protein>
    <recommendedName>
        <fullName evidence="1">Integrase catalytic domain-containing protein</fullName>
    </recommendedName>
</protein>
<dbReference type="AlphaFoldDB" id="A0A1F6UQJ9"/>
<accession>A0A1F6UQJ9</accession>
<name>A0A1F6UQJ9_9BACT</name>
<dbReference type="EMBL" id="MFTI01000031">
    <property type="protein sequence ID" value="OGI59562.1"/>
    <property type="molecule type" value="Genomic_DNA"/>
</dbReference>
<dbReference type="PROSITE" id="PS50994">
    <property type="entry name" value="INTEGRASE"/>
    <property type="match status" value="1"/>
</dbReference>
<evidence type="ECO:0000259" key="1">
    <source>
        <dbReference type="PROSITE" id="PS50994"/>
    </source>
</evidence>
<dbReference type="Proteomes" id="UP000177869">
    <property type="component" value="Unassembled WGS sequence"/>
</dbReference>
<dbReference type="InterPro" id="IPR055247">
    <property type="entry name" value="InsJ-like_HTH"/>
</dbReference>
<feature type="domain" description="Integrase catalytic" evidence="1">
    <location>
        <begin position="133"/>
        <end position="275"/>
    </location>
</feature>
<dbReference type="PANTHER" id="PTHR35004">
    <property type="entry name" value="TRANSPOSASE RV3428C-RELATED"/>
    <property type="match status" value="1"/>
</dbReference>
<dbReference type="InterPro" id="IPR012337">
    <property type="entry name" value="RNaseH-like_sf"/>
</dbReference>
<dbReference type="Pfam" id="PF13518">
    <property type="entry name" value="HTH_28"/>
    <property type="match status" value="1"/>
</dbReference>
<proteinExistence type="predicted"/>
<evidence type="ECO:0000313" key="3">
    <source>
        <dbReference type="Proteomes" id="UP000177869"/>
    </source>
</evidence>
<dbReference type="InterPro" id="IPR001584">
    <property type="entry name" value="Integrase_cat-core"/>
</dbReference>
<dbReference type="Pfam" id="PF00665">
    <property type="entry name" value="rve"/>
    <property type="match status" value="1"/>
</dbReference>
<comment type="caution">
    <text evidence="2">The sequence shown here is derived from an EMBL/GenBank/DDBJ whole genome shotgun (WGS) entry which is preliminary data.</text>
</comment>
<reference evidence="2 3" key="1">
    <citation type="journal article" date="2016" name="Nat. Commun.">
        <title>Thousands of microbial genomes shed light on interconnected biogeochemical processes in an aquifer system.</title>
        <authorList>
            <person name="Anantharaman K."/>
            <person name="Brown C.T."/>
            <person name="Hug L.A."/>
            <person name="Sharon I."/>
            <person name="Castelle C.J."/>
            <person name="Probst A.J."/>
            <person name="Thomas B.C."/>
            <person name="Singh A."/>
            <person name="Wilkins M.J."/>
            <person name="Karaoz U."/>
            <person name="Brodie E.L."/>
            <person name="Williams K.H."/>
            <person name="Hubbard S.S."/>
            <person name="Banfield J.F."/>
        </authorList>
    </citation>
    <scope>NUCLEOTIDE SEQUENCE [LARGE SCALE GENOMIC DNA]</scope>
</reference>
<dbReference type="SUPFAM" id="SSF53098">
    <property type="entry name" value="Ribonuclease H-like"/>
    <property type="match status" value="1"/>
</dbReference>
<organism evidence="2 3">
    <name type="scientific">Candidatus Nomurabacteria bacterium RIFCSPHIGHO2_01_FULL_38_19</name>
    <dbReference type="NCBI Taxonomy" id="1801732"/>
    <lineage>
        <taxon>Bacteria</taxon>
        <taxon>Candidatus Nomuraibacteriota</taxon>
    </lineage>
</organism>
<gene>
    <name evidence="2" type="ORF">A2814_01030</name>
</gene>
<sequence length="275" mass="33168">MSIHMVKTIKEERLRWVLPVVRKEIKLKDIAKVCQYGKRSLERWVSVYKRFGEEGLEPKSTEPKTQKDETPIWIKERIIEVRKKTKKCALKIHWQLEKEGILIHERTIGKILKKEGLVRKYRVRRIKYKYIRAQRQPGELIEIDVKYVPGRIKNKRYYQYTAIDTASRWRHLEVFDEQSSFHAIKFLKIVMERFKYKIQAIKTDNHATFTNLYTSTNKRSDLTVKTIHALDLFCREYNIIHYLIDPGKPAQNGTVERSHREDEEKFYQQKKFKNI</sequence>
<dbReference type="GO" id="GO:0015074">
    <property type="term" value="P:DNA integration"/>
    <property type="evidence" value="ECO:0007669"/>
    <property type="project" value="InterPro"/>
</dbReference>